<feature type="non-terminal residue" evidence="2">
    <location>
        <position position="1"/>
    </location>
</feature>
<dbReference type="SUPFAM" id="SSF69572">
    <property type="entry name" value="Activating enzymes of the ubiquitin-like proteins"/>
    <property type="match status" value="1"/>
</dbReference>
<dbReference type="Proteomes" id="UP001211907">
    <property type="component" value="Unassembled WGS sequence"/>
</dbReference>
<protein>
    <recommendedName>
        <fullName evidence="1">THIF-type NAD/FAD binding fold domain-containing protein</fullName>
    </recommendedName>
</protein>
<evidence type="ECO:0000259" key="1">
    <source>
        <dbReference type="Pfam" id="PF00899"/>
    </source>
</evidence>
<dbReference type="AlphaFoldDB" id="A0AAD5SMW5"/>
<dbReference type="Gene3D" id="3.40.50.720">
    <property type="entry name" value="NAD(P)-binding Rossmann-like Domain"/>
    <property type="match status" value="1"/>
</dbReference>
<reference evidence="2" key="1">
    <citation type="submission" date="2020-05" db="EMBL/GenBank/DDBJ databases">
        <title>Phylogenomic resolution of chytrid fungi.</title>
        <authorList>
            <person name="Stajich J.E."/>
            <person name="Amses K."/>
            <person name="Simmons R."/>
            <person name="Seto K."/>
            <person name="Myers J."/>
            <person name="Bonds A."/>
            <person name="Quandt C.A."/>
            <person name="Barry K."/>
            <person name="Liu P."/>
            <person name="Grigoriev I."/>
            <person name="Longcore J.E."/>
            <person name="James T.Y."/>
        </authorList>
    </citation>
    <scope>NUCLEOTIDE SEQUENCE</scope>
    <source>
        <strain evidence="2">JEL0513</strain>
    </source>
</reference>
<accession>A0AAD5SMW5</accession>
<dbReference type="InterPro" id="IPR035985">
    <property type="entry name" value="Ubiquitin-activating_enz"/>
</dbReference>
<feature type="domain" description="THIF-type NAD/FAD binding fold" evidence="1">
    <location>
        <begin position="2"/>
        <end position="231"/>
    </location>
</feature>
<name>A0AAD5SMW5_9FUNG</name>
<keyword evidence="3" id="KW-1185">Reference proteome</keyword>
<dbReference type="InterPro" id="IPR000594">
    <property type="entry name" value="ThiF_NAD_FAD-bd"/>
</dbReference>
<dbReference type="GO" id="GO:0008641">
    <property type="term" value="F:ubiquitin-like modifier activating enzyme activity"/>
    <property type="evidence" value="ECO:0007669"/>
    <property type="project" value="InterPro"/>
</dbReference>
<proteinExistence type="predicted"/>
<dbReference type="Pfam" id="PF00899">
    <property type="entry name" value="ThiF"/>
    <property type="match status" value="1"/>
</dbReference>
<organism evidence="2 3">
    <name type="scientific">Physocladia obscura</name>
    <dbReference type="NCBI Taxonomy" id="109957"/>
    <lineage>
        <taxon>Eukaryota</taxon>
        <taxon>Fungi</taxon>
        <taxon>Fungi incertae sedis</taxon>
        <taxon>Chytridiomycota</taxon>
        <taxon>Chytridiomycota incertae sedis</taxon>
        <taxon>Chytridiomycetes</taxon>
        <taxon>Chytridiales</taxon>
        <taxon>Chytriomycetaceae</taxon>
        <taxon>Physocladia</taxon>
    </lineage>
</organism>
<comment type="caution">
    <text evidence="2">The sequence shown here is derived from an EMBL/GenBank/DDBJ whole genome shotgun (WGS) entry which is preliminary data.</text>
</comment>
<sequence length="252" mass="27704">IAEAALPRIRNLNPRVNLTSLNLDIADTAAANPTFFKDFDLVLVATKLPFRELISINNACREHQVKFVSCAVFGTMGYMFSDLLQERKTEAGGVLTVKRTKKSESYCSLEHSSTTTKFNGVRPRALKRIHPVYFGLHLLWEYERKYFSFPHPEVKEDAEKLESLRGEYIASTGGDVSVIEELLSADLVQFLAQQAQLELSPVCAIVGGIVSQDVLNVVSGKEVDVCNFFCFGDTAGGVVKAFGSSGDGGEKQ</sequence>
<evidence type="ECO:0000313" key="2">
    <source>
        <dbReference type="EMBL" id="KAJ3079552.1"/>
    </source>
</evidence>
<evidence type="ECO:0000313" key="3">
    <source>
        <dbReference type="Proteomes" id="UP001211907"/>
    </source>
</evidence>
<dbReference type="EMBL" id="JADGJH010005713">
    <property type="protein sequence ID" value="KAJ3079552.1"/>
    <property type="molecule type" value="Genomic_DNA"/>
</dbReference>
<gene>
    <name evidence="2" type="ORF">HK100_010395</name>
</gene>